<reference evidence="1 2" key="1">
    <citation type="journal article" date="2006" name="Science">
        <title>Phytophthora genome sequences uncover evolutionary origins and mechanisms of pathogenesis.</title>
        <authorList>
            <person name="Tyler B.M."/>
            <person name="Tripathy S."/>
            <person name="Zhang X."/>
            <person name="Dehal P."/>
            <person name="Jiang R.H."/>
            <person name="Aerts A."/>
            <person name="Arredondo F.D."/>
            <person name="Baxter L."/>
            <person name="Bensasson D."/>
            <person name="Beynon J.L."/>
            <person name="Chapman J."/>
            <person name="Damasceno C.M."/>
            <person name="Dorrance A.E."/>
            <person name="Dou D."/>
            <person name="Dickerman A.W."/>
            <person name="Dubchak I.L."/>
            <person name="Garbelotto M."/>
            <person name="Gijzen M."/>
            <person name="Gordon S.G."/>
            <person name="Govers F."/>
            <person name="Grunwald N.J."/>
            <person name="Huang W."/>
            <person name="Ivors K.L."/>
            <person name="Jones R.W."/>
            <person name="Kamoun S."/>
            <person name="Krampis K."/>
            <person name="Lamour K.H."/>
            <person name="Lee M.K."/>
            <person name="McDonald W.H."/>
            <person name="Medina M."/>
            <person name="Meijer H.J."/>
            <person name="Nordberg E.K."/>
            <person name="Maclean D.J."/>
            <person name="Ospina-Giraldo M.D."/>
            <person name="Morris P.F."/>
            <person name="Phuntumart V."/>
            <person name="Putnam N.H."/>
            <person name="Rash S."/>
            <person name="Rose J.K."/>
            <person name="Sakihama Y."/>
            <person name="Salamov A.A."/>
            <person name="Savidor A."/>
            <person name="Scheuring C.F."/>
            <person name="Smith B.M."/>
            <person name="Sobral B.W."/>
            <person name="Terry A."/>
            <person name="Torto-Alalibo T.A."/>
            <person name="Win J."/>
            <person name="Xu Z."/>
            <person name="Zhang H."/>
            <person name="Grigoriev I.V."/>
            <person name="Rokhsar D.S."/>
            <person name="Boore J.L."/>
        </authorList>
    </citation>
    <scope>NUCLEOTIDE SEQUENCE [LARGE SCALE GENOMIC DNA]</scope>
    <source>
        <strain evidence="1 2">P6497</strain>
    </source>
</reference>
<dbReference type="RefSeq" id="XP_009527371.1">
    <property type="nucleotide sequence ID" value="XM_009529076.1"/>
</dbReference>
<dbReference type="EMBL" id="JH159154">
    <property type="protein sequence ID" value="EGZ18313.1"/>
    <property type="molecule type" value="Genomic_DNA"/>
</dbReference>
<protein>
    <submittedName>
        <fullName evidence="1">Uncharacterized protein</fullName>
    </submittedName>
</protein>
<proteinExistence type="predicted"/>
<evidence type="ECO:0000313" key="1">
    <source>
        <dbReference type="EMBL" id="EGZ18313.1"/>
    </source>
</evidence>
<dbReference type="AlphaFoldDB" id="G4ZCV5"/>
<dbReference type="KEGG" id="psoj:PHYSODRAFT_332134"/>
<keyword evidence="2" id="KW-1185">Reference proteome</keyword>
<organism evidence="1 2">
    <name type="scientific">Phytophthora sojae (strain P6497)</name>
    <name type="common">Soybean stem and root rot agent</name>
    <name type="synonym">Phytophthora megasperma f. sp. glycines</name>
    <dbReference type="NCBI Taxonomy" id="1094619"/>
    <lineage>
        <taxon>Eukaryota</taxon>
        <taxon>Sar</taxon>
        <taxon>Stramenopiles</taxon>
        <taxon>Oomycota</taxon>
        <taxon>Peronosporomycetes</taxon>
        <taxon>Peronosporales</taxon>
        <taxon>Peronosporaceae</taxon>
        <taxon>Phytophthora</taxon>
    </lineage>
</organism>
<sequence>MSPNAAWKSLPLTPDAVQNPLTAVPTTPAPSLVVTGDRCDIDSCRLYTYELTIAQKSAGSRDYGVLSLYKTQDQTSADAIRNEDSNFEIFGIKMPPEGQGPPLMT</sequence>
<dbReference type="GeneID" id="20646393"/>
<gene>
    <name evidence="1" type="ORF">PHYSODRAFT_332134</name>
</gene>
<accession>G4ZCV5</accession>
<dbReference type="InParanoid" id="G4ZCV5"/>
<dbReference type="Proteomes" id="UP000002640">
    <property type="component" value="Unassembled WGS sequence"/>
</dbReference>
<evidence type="ECO:0000313" key="2">
    <source>
        <dbReference type="Proteomes" id="UP000002640"/>
    </source>
</evidence>
<name>G4ZCV5_PHYSP</name>